<comment type="caution">
    <text evidence="1">The sequence shown here is derived from an EMBL/GenBank/DDBJ whole genome shotgun (WGS) entry which is preliminary data.</text>
</comment>
<dbReference type="EMBL" id="CAJOAX010061034">
    <property type="protein sequence ID" value="CAF4343455.1"/>
    <property type="molecule type" value="Genomic_DNA"/>
</dbReference>
<feature type="non-terminal residue" evidence="1">
    <location>
        <position position="1"/>
    </location>
</feature>
<protein>
    <submittedName>
        <fullName evidence="1">Uncharacterized protein</fullName>
    </submittedName>
</protein>
<dbReference type="Proteomes" id="UP000663823">
    <property type="component" value="Unassembled WGS sequence"/>
</dbReference>
<name>A0A820KHA6_9BILA</name>
<organism evidence="1 2">
    <name type="scientific">Rotaria sordida</name>
    <dbReference type="NCBI Taxonomy" id="392033"/>
    <lineage>
        <taxon>Eukaryota</taxon>
        <taxon>Metazoa</taxon>
        <taxon>Spiralia</taxon>
        <taxon>Gnathifera</taxon>
        <taxon>Rotifera</taxon>
        <taxon>Eurotatoria</taxon>
        <taxon>Bdelloidea</taxon>
        <taxon>Philodinida</taxon>
        <taxon>Philodinidae</taxon>
        <taxon>Rotaria</taxon>
    </lineage>
</organism>
<sequence length="96" mass="11149">ELIGLKPLTDDQSEKIIQINFQWDQMALELPSVEHALSYEKISQWDRISVQQFIEEHPLANHIRIQQELKLQILTLTGKLDFPFHLALAKSSDLDV</sequence>
<evidence type="ECO:0000313" key="1">
    <source>
        <dbReference type="EMBL" id="CAF4343455.1"/>
    </source>
</evidence>
<gene>
    <name evidence="1" type="ORF">OTI717_LOCUS43316</name>
</gene>
<evidence type="ECO:0000313" key="2">
    <source>
        <dbReference type="Proteomes" id="UP000663823"/>
    </source>
</evidence>
<accession>A0A820KHA6</accession>
<reference evidence="1" key="1">
    <citation type="submission" date="2021-02" db="EMBL/GenBank/DDBJ databases">
        <authorList>
            <person name="Nowell W R."/>
        </authorList>
    </citation>
    <scope>NUCLEOTIDE SEQUENCE</scope>
</reference>
<proteinExistence type="predicted"/>
<dbReference type="AlphaFoldDB" id="A0A820KHA6"/>